<dbReference type="InterPro" id="IPR023041">
    <property type="entry name" value="Glucose_rcpt_Git3-like_N"/>
</dbReference>
<organism evidence="7 8">
    <name type="scientific">Melanomma pulvis-pyrius CBS 109.77</name>
    <dbReference type="NCBI Taxonomy" id="1314802"/>
    <lineage>
        <taxon>Eukaryota</taxon>
        <taxon>Fungi</taxon>
        <taxon>Dikarya</taxon>
        <taxon>Ascomycota</taxon>
        <taxon>Pezizomycotina</taxon>
        <taxon>Dothideomycetes</taxon>
        <taxon>Pleosporomycetidae</taxon>
        <taxon>Pleosporales</taxon>
        <taxon>Melanommataceae</taxon>
        <taxon>Melanomma</taxon>
    </lineage>
</organism>
<dbReference type="GO" id="GO:0005886">
    <property type="term" value="C:plasma membrane"/>
    <property type="evidence" value="ECO:0007669"/>
    <property type="project" value="TreeGrafter"/>
</dbReference>
<feature type="domain" description="G-protein coupled receptors family 1 profile" evidence="6">
    <location>
        <begin position="16"/>
        <end position="364"/>
    </location>
</feature>
<feature type="transmembrane region" description="Helical" evidence="5">
    <location>
        <begin position="343"/>
        <end position="366"/>
    </location>
</feature>
<dbReference type="GO" id="GO:0007189">
    <property type="term" value="P:adenylate cyclase-activating G protein-coupled receptor signaling pathway"/>
    <property type="evidence" value="ECO:0007669"/>
    <property type="project" value="TreeGrafter"/>
</dbReference>
<reference evidence="7" key="1">
    <citation type="journal article" date="2020" name="Stud. Mycol.">
        <title>101 Dothideomycetes genomes: a test case for predicting lifestyles and emergence of pathogens.</title>
        <authorList>
            <person name="Haridas S."/>
            <person name="Albert R."/>
            <person name="Binder M."/>
            <person name="Bloem J."/>
            <person name="Labutti K."/>
            <person name="Salamov A."/>
            <person name="Andreopoulos B."/>
            <person name="Baker S."/>
            <person name="Barry K."/>
            <person name="Bills G."/>
            <person name="Bluhm B."/>
            <person name="Cannon C."/>
            <person name="Castanera R."/>
            <person name="Culley D."/>
            <person name="Daum C."/>
            <person name="Ezra D."/>
            <person name="Gonzalez J."/>
            <person name="Henrissat B."/>
            <person name="Kuo A."/>
            <person name="Liang C."/>
            <person name="Lipzen A."/>
            <person name="Lutzoni F."/>
            <person name="Magnuson J."/>
            <person name="Mondo S."/>
            <person name="Nolan M."/>
            <person name="Ohm R."/>
            <person name="Pangilinan J."/>
            <person name="Park H.-J."/>
            <person name="Ramirez L."/>
            <person name="Alfaro M."/>
            <person name="Sun H."/>
            <person name="Tritt A."/>
            <person name="Yoshinaga Y."/>
            <person name="Zwiers L.-H."/>
            <person name="Turgeon B."/>
            <person name="Goodwin S."/>
            <person name="Spatafora J."/>
            <person name="Crous P."/>
            <person name="Grigoriev I."/>
        </authorList>
    </citation>
    <scope>NUCLEOTIDE SEQUENCE</scope>
    <source>
        <strain evidence="7">CBS 109.77</strain>
    </source>
</reference>
<feature type="transmembrane region" description="Helical" evidence="5">
    <location>
        <begin position="6"/>
        <end position="27"/>
    </location>
</feature>
<evidence type="ECO:0000313" key="8">
    <source>
        <dbReference type="Proteomes" id="UP000799757"/>
    </source>
</evidence>
<dbReference type="InterPro" id="IPR017452">
    <property type="entry name" value="GPCR_Rhodpsn_7TM"/>
</dbReference>
<accession>A0A6A6X1F9</accession>
<protein>
    <recommendedName>
        <fullName evidence="6">G-protein coupled receptors family 1 profile domain-containing protein</fullName>
    </recommendedName>
</protein>
<dbReference type="Pfam" id="PF11710">
    <property type="entry name" value="Git3"/>
    <property type="match status" value="1"/>
</dbReference>
<feature type="non-terminal residue" evidence="7">
    <location>
        <position position="1"/>
    </location>
</feature>
<dbReference type="EMBL" id="MU002089">
    <property type="protein sequence ID" value="KAF2790179.1"/>
    <property type="molecule type" value="Genomic_DNA"/>
</dbReference>
<dbReference type="SUPFAM" id="SSF81321">
    <property type="entry name" value="Family A G protein-coupled receptor-like"/>
    <property type="match status" value="1"/>
</dbReference>
<evidence type="ECO:0000256" key="5">
    <source>
        <dbReference type="SAM" id="Phobius"/>
    </source>
</evidence>
<evidence type="ECO:0000313" key="7">
    <source>
        <dbReference type="EMBL" id="KAF2790179.1"/>
    </source>
</evidence>
<sequence>AVAIPTLVGSICSLIAASFIFICYFIFPFKAHFRHILILNLATADFINALNNTMSGIYYISRGRIPTGLACTANGFIGQLSVQGTDFSILLIAIVTVIALKSPRFLPNTSLRSQILLSLVVWIVPLITSTTGLAVHAYGPVSGNWCWIKSDRADLRYALTHGWRMGIIITTIGLYAYLFFYVRQRFSGDTGPFELPAISLRVEARQERYKCQANSQALGELTGEFPVDSPVNELEGDYPTKESDDLLAASWVTNFSLYQGRAHRSRNSSKSAEPHSKAELNIETGDISNGQPAHATDFDTMNKARNKKIQLALLLNAYPIAYILLWLPGFINRFVELSTGKSSFVLQVLQSSTQFVGVANAITYGFNERVRRRV</sequence>
<feature type="transmembrane region" description="Helical" evidence="5">
    <location>
        <begin position="80"/>
        <end position="103"/>
    </location>
</feature>
<evidence type="ECO:0000259" key="6">
    <source>
        <dbReference type="PROSITE" id="PS50262"/>
    </source>
</evidence>
<gene>
    <name evidence="7" type="ORF">K505DRAFT_218067</name>
</gene>
<feature type="transmembrane region" description="Helical" evidence="5">
    <location>
        <begin position="161"/>
        <end position="182"/>
    </location>
</feature>
<dbReference type="AlphaFoldDB" id="A0A6A6X1F9"/>
<feature type="transmembrane region" description="Helical" evidence="5">
    <location>
        <begin position="115"/>
        <end position="141"/>
    </location>
</feature>
<evidence type="ECO:0000256" key="2">
    <source>
        <dbReference type="ARBA" id="ARBA00022692"/>
    </source>
</evidence>
<keyword evidence="4 5" id="KW-0472">Membrane</keyword>
<keyword evidence="3 5" id="KW-1133">Transmembrane helix</keyword>
<dbReference type="GO" id="GO:0004930">
    <property type="term" value="F:G protein-coupled receptor activity"/>
    <property type="evidence" value="ECO:0007669"/>
    <property type="project" value="TreeGrafter"/>
</dbReference>
<feature type="transmembrane region" description="Helical" evidence="5">
    <location>
        <begin position="311"/>
        <end position="331"/>
    </location>
</feature>
<dbReference type="PANTHER" id="PTHR23112">
    <property type="entry name" value="G PROTEIN-COUPLED RECEPTOR 157-RELATED"/>
    <property type="match status" value="1"/>
</dbReference>
<dbReference type="PANTHER" id="PTHR23112:SF37">
    <property type="entry name" value="G PROTEIN-COUPLED RECEPTOR GPR1"/>
    <property type="match status" value="1"/>
</dbReference>
<evidence type="ECO:0000256" key="4">
    <source>
        <dbReference type="ARBA" id="ARBA00023136"/>
    </source>
</evidence>
<name>A0A6A6X1F9_9PLEO</name>
<keyword evidence="8" id="KW-1185">Reference proteome</keyword>
<evidence type="ECO:0000256" key="1">
    <source>
        <dbReference type="ARBA" id="ARBA00004141"/>
    </source>
</evidence>
<evidence type="ECO:0000256" key="3">
    <source>
        <dbReference type="ARBA" id="ARBA00022989"/>
    </source>
</evidence>
<dbReference type="OrthoDB" id="100006at2759"/>
<dbReference type="PROSITE" id="PS50262">
    <property type="entry name" value="G_PROTEIN_RECEP_F1_2"/>
    <property type="match status" value="1"/>
</dbReference>
<dbReference type="Proteomes" id="UP000799757">
    <property type="component" value="Unassembled WGS sequence"/>
</dbReference>
<keyword evidence="2 5" id="KW-0812">Transmembrane</keyword>
<dbReference type="Gene3D" id="1.20.1070.10">
    <property type="entry name" value="Rhodopsin 7-helix transmembrane proteins"/>
    <property type="match status" value="1"/>
</dbReference>
<comment type="subcellular location">
    <subcellularLocation>
        <location evidence="1">Membrane</location>
        <topology evidence="1">Multi-pass membrane protein</topology>
    </subcellularLocation>
</comment>
<feature type="non-terminal residue" evidence="7">
    <location>
        <position position="374"/>
    </location>
</feature>
<proteinExistence type="predicted"/>